<keyword evidence="16" id="KW-0408">Iron</keyword>
<dbReference type="GO" id="GO:0016887">
    <property type="term" value="F:ATP hydrolysis activity"/>
    <property type="evidence" value="ECO:0007669"/>
    <property type="project" value="RHEA"/>
</dbReference>
<evidence type="ECO:0000313" key="28">
    <source>
        <dbReference type="Proteomes" id="UP000054477"/>
    </source>
</evidence>
<dbReference type="InterPro" id="IPR011604">
    <property type="entry name" value="PDDEXK-like_dom_sf"/>
</dbReference>
<dbReference type="HOGENOM" id="CLU_001666_2_3_1"/>
<dbReference type="GO" id="GO:0005634">
    <property type="term" value="C:nucleus"/>
    <property type="evidence" value="ECO:0007669"/>
    <property type="project" value="UniProtKB-SubCell"/>
</dbReference>
<evidence type="ECO:0000256" key="21">
    <source>
        <dbReference type="ARBA" id="ARBA00023268"/>
    </source>
</evidence>
<dbReference type="SUPFAM" id="SSF52540">
    <property type="entry name" value="P-loop containing nucleoside triphosphate hydrolases"/>
    <property type="match status" value="1"/>
</dbReference>
<gene>
    <name evidence="27" type="ORF">K443DRAFT_656158</name>
</gene>
<comment type="cofactor">
    <cofactor evidence="1">
        <name>[4Fe-4S] cluster</name>
        <dbReference type="ChEBI" id="CHEBI:49883"/>
    </cofactor>
</comment>
<dbReference type="GO" id="GO:0051539">
    <property type="term" value="F:4 iron, 4 sulfur cluster binding"/>
    <property type="evidence" value="ECO:0007669"/>
    <property type="project" value="UniProtKB-KW"/>
</dbReference>
<evidence type="ECO:0000256" key="14">
    <source>
        <dbReference type="ARBA" id="ARBA00022806"/>
    </source>
</evidence>
<sequence length="1135" mass="127055">MAPVKRSEADEAAFMSILMEGLDDSFWNAVPSPDNSPVKPRHVAKSSPLKMPQTPVRPKREPVALVATPSKIVYSAGDIDMSTFLEGAEDWDLDIELSPRKPSPKKAQRLRARIDSTERHVDVILQDDWYPTDIRIEDIFNVLGTFSSNSITMSSQANLLILHPDIMLTATALSNAPQCRRKPLLSSLVHSSSNITPSLVWGSILHEVMQKCMTENCWDERWIEDRIDEAVRANLGDLFKLNVSVEDAKREVIGRAKGLQVFSQRYLSETPKPDAVLTNTRSKANDGPSLLAISKLLDIEEDIWSPTYGLKGKLDATVNAVISESPSRPSSNFFNSKPLPTPPQLSSGPRPFEIKTGRAVAGMEHRAQTMLYTLLASERYGVDVPSGLLYYTQSDEVVRVPRSRNELRGLVVARNELAAYMMRRIRKKGDIEEPFLPPAIDDERTCKRCYALDTCMIYRRTTETPPAVDSPLHDTYLMKTGHLTDSQAEFFKKWEALLTLEERNLVRFRKELWTMGAEEREKRGRCFSHMILKKSEDDVFSPSFPLEAPKVGESKIHSFSYCFVRSANFLETPGRMGRSLINGNLSPGDAITLSVEPHFLALARGFILSLTSYEVIVGVDHSIDLPTIKGRLSLSNPERKCTEDVIFRIDKDELFGGMSRMRNNLAQLFYAEGDSRTLDLVVDLKAPLFSPLSSLPAQAELHTRHLNPSQQAAMAKVLSAEDYSLILGMPGTGKTTVIAALIRTLVEMGKTVLLSSFTHSAVDTILMKLDGVDFGVLRIGNMDKVHSDVRKYMISAKRTATTVEQLEQQFMAPPVVNNPEARKGGLDVSLFRRLSDSHPNAVVDLTYQYRMNEDIMLLSNRLIYHDRLRCGSDEVAQRRLVLPDRSFLERLHVGELKSESSGDCWLEKLADESCKAIFVDTDEIPAHDSRIGDLVQNEVEASLVHQFTETLLRCGVSQNQIGVISLYRQQVKLLSNLLEARKGVEILTADRSQGRDKDCIIISLVRSNDAGQIGDLVKDWRRMNVSFTRARSKLVIFGSRKTLQADPLLCQFFALMESQNWILKLPPGAHTTHASHFEVCTTSSKRTAVDAVGSSEENKPLNSSPERPQKRLRATPDAGLLRGRPILQDLANNET</sequence>
<dbReference type="AlphaFoldDB" id="A0A0C9XYS9"/>
<evidence type="ECO:0000256" key="6">
    <source>
        <dbReference type="ARBA" id="ARBA00022485"/>
    </source>
</evidence>
<feature type="compositionally biased region" description="Low complexity" evidence="23">
    <location>
        <begin position="326"/>
        <end position="336"/>
    </location>
</feature>
<feature type="domain" description="DNA2/NAM7 helicase helicase" evidence="25">
    <location>
        <begin position="705"/>
        <end position="798"/>
    </location>
</feature>
<dbReference type="Pfam" id="PF13087">
    <property type="entry name" value="AAA_12"/>
    <property type="match status" value="1"/>
</dbReference>
<dbReference type="Pfam" id="PF08696">
    <property type="entry name" value="Dna2"/>
    <property type="match status" value="1"/>
</dbReference>
<dbReference type="Proteomes" id="UP000054477">
    <property type="component" value="Unassembled WGS sequence"/>
</dbReference>
<organism evidence="27 28">
    <name type="scientific">Laccaria amethystina LaAM-08-1</name>
    <dbReference type="NCBI Taxonomy" id="1095629"/>
    <lineage>
        <taxon>Eukaryota</taxon>
        <taxon>Fungi</taxon>
        <taxon>Dikarya</taxon>
        <taxon>Basidiomycota</taxon>
        <taxon>Agaricomycotina</taxon>
        <taxon>Agaricomycetes</taxon>
        <taxon>Agaricomycetidae</taxon>
        <taxon>Agaricales</taxon>
        <taxon>Agaricineae</taxon>
        <taxon>Hydnangiaceae</taxon>
        <taxon>Laccaria</taxon>
    </lineage>
</organism>
<feature type="region of interest" description="Disordered" evidence="23">
    <location>
        <begin position="326"/>
        <end position="351"/>
    </location>
</feature>
<dbReference type="InterPro" id="IPR047187">
    <property type="entry name" value="SF1_C_Upf1"/>
</dbReference>
<keyword evidence="18" id="KW-0238">DNA-binding</keyword>
<keyword evidence="17" id="KW-0411">Iron-sulfur</keyword>
<dbReference type="Pfam" id="PF13086">
    <property type="entry name" value="AAA_11"/>
    <property type="match status" value="1"/>
</dbReference>
<accession>A0A0C9XYS9</accession>
<name>A0A0C9XYS9_9AGAR</name>
<keyword evidence="7" id="KW-0235">DNA replication</keyword>
<comment type="similarity">
    <text evidence="3">Belongs to the DNA2/NAM7 helicase family.</text>
</comment>
<evidence type="ECO:0000256" key="11">
    <source>
        <dbReference type="ARBA" id="ARBA00022759"/>
    </source>
</evidence>
<comment type="catalytic activity">
    <reaction evidence="22">
        <text>ATP + H2O = ADP + phosphate + H(+)</text>
        <dbReference type="Rhea" id="RHEA:13065"/>
        <dbReference type="ChEBI" id="CHEBI:15377"/>
        <dbReference type="ChEBI" id="CHEBI:15378"/>
        <dbReference type="ChEBI" id="CHEBI:30616"/>
        <dbReference type="ChEBI" id="CHEBI:43474"/>
        <dbReference type="ChEBI" id="CHEBI:456216"/>
        <dbReference type="EC" id="3.6.4.12"/>
    </reaction>
</comment>
<dbReference type="InterPro" id="IPR027417">
    <property type="entry name" value="P-loop_NTPase"/>
</dbReference>
<evidence type="ECO:0000256" key="17">
    <source>
        <dbReference type="ARBA" id="ARBA00023014"/>
    </source>
</evidence>
<keyword evidence="13" id="KW-0378">Hydrolase</keyword>
<feature type="domain" description="DNA2/NAM7 helicase-like C-terminal" evidence="26">
    <location>
        <begin position="826"/>
        <end position="1040"/>
    </location>
</feature>
<dbReference type="GO" id="GO:0005524">
    <property type="term" value="F:ATP binding"/>
    <property type="evidence" value="ECO:0007669"/>
    <property type="project" value="UniProtKB-KW"/>
</dbReference>
<reference evidence="28" key="2">
    <citation type="submission" date="2015-01" db="EMBL/GenBank/DDBJ databases">
        <title>Evolutionary Origins and Diversification of the Mycorrhizal Mutualists.</title>
        <authorList>
            <consortium name="DOE Joint Genome Institute"/>
            <consortium name="Mycorrhizal Genomics Consortium"/>
            <person name="Kohler A."/>
            <person name="Kuo A."/>
            <person name="Nagy L.G."/>
            <person name="Floudas D."/>
            <person name="Copeland A."/>
            <person name="Barry K.W."/>
            <person name="Cichocki N."/>
            <person name="Veneault-Fourrey C."/>
            <person name="LaButti K."/>
            <person name="Lindquist E.A."/>
            <person name="Lipzen A."/>
            <person name="Lundell T."/>
            <person name="Morin E."/>
            <person name="Murat C."/>
            <person name="Riley R."/>
            <person name="Ohm R."/>
            <person name="Sun H."/>
            <person name="Tunlid A."/>
            <person name="Henrissat B."/>
            <person name="Grigoriev I.V."/>
            <person name="Hibbett D.S."/>
            <person name="Martin F."/>
        </authorList>
    </citation>
    <scope>NUCLEOTIDE SEQUENCE [LARGE SCALE GENOMIC DNA]</scope>
    <source>
        <strain evidence="28">LaAM-08-1</strain>
    </source>
</reference>
<evidence type="ECO:0000256" key="23">
    <source>
        <dbReference type="SAM" id="MobiDB-lite"/>
    </source>
</evidence>
<keyword evidence="14" id="KW-0347">Helicase</keyword>
<reference evidence="27 28" key="1">
    <citation type="submission" date="2014-04" db="EMBL/GenBank/DDBJ databases">
        <authorList>
            <consortium name="DOE Joint Genome Institute"/>
            <person name="Kuo A."/>
            <person name="Kohler A."/>
            <person name="Nagy L.G."/>
            <person name="Floudas D."/>
            <person name="Copeland A."/>
            <person name="Barry K.W."/>
            <person name="Cichocki N."/>
            <person name="Veneault-Fourrey C."/>
            <person name="LaButti K."/>
            <person name="Lindquist E.A."/>
            <person name="Lipzen A."/>
            <person name="Lundell T."/>
            <person name="Morin E."/>
            <person name="Murat C."/>
            <person name="Sun H."/>
            <person name="Tunlid A."/>
            <person name="Henrissat B."/>
            <person name="Grigoriev I.V."/>
            <person name="Hibbett D.S."/>
            <person name="Martin F."/>
            <person name="Nordberg H.P."/>
            <person name="Cantor M.N."/>
            <person name="Hua S.X."/>
        </authorList>
    </citation>
    <scope>NUCLEOTIDE SEQUENCE [LARGE SCALE GENOMIC DNA]</scope>
    <source>
        <strain evidence="27 28">LaAM-08-1</strain>
    </source>
</reference>
<evidence type="ECO:0000256" key="2">
    <source>
        <dbReference type="ARBA" id="ARBA00004123"/>
    </source>
</evidence>
<evidence type="ECO:0000256" key="7">
    <source>
        <dbReference type="ARBA" id="ARBA00022705"/>
    </source>
</evidence>
<dbReference type="OrthoDB" id="6513042at2759"/>
<dbReference type="GO" id="GO:0006281">
    <property type="term" value="P:DNA repair"/>
    <property type="evidence" value="ECO:0007669"/>
    <property type="project" value="UniProtKB-KW"/>
</dbReference>
<evidence type="ECO:0000256" key="18">
    <source>
        <dbReference type="ARBA" id="ARBA00023125"/>
    </source>
</evidence>
<evidence type="ECO:0000256" key="15">
    <source>
        <dbReference type="ARBA" id="ARBA00022840"/>
    </source>
</evidence>
<evidence type="ECO:0000313" key="27">
    <source>
        <dbReference type="EMBL" id="KIK02857.1"/>
    </source>
</evidence>
<feature type="region of interest" description="Disordered" evidence="23">
    <location>
        <begin position="32"/>
        <end position="59"/>
    </location>
</feature>
<dbReference type="GO" id="GO:0046872">
    <property type="term" value="F:metal ion binding"/>
    <property type="evidence" value="ECO:0007669"/>
    <property type="project" value="UniProtKB-KW"/>
</dbReference>
<keyword evidence="8" id="KW-0540">Nuclease</keyword>
<evidence type="ECO:0000256" key="19">
    <source>
        <dbReference type="ARBA" id="ARBA00023204"/>
    </source>
</evidence>
<evidence type="ECO:0000256" key="4">
    <source>
        <dbReference type="ARBA" id="ARBA00012551"/>
    </source>
</evidence>
<dbReference type="Gene3D" id="3.90.320.10">
    <property type="match status" value="1"/>
</dbReference>
<keyword evidence="6" id="KW-0004">4Fe-4S</keyword>
<dbReference type="CDD" id="cd18808">
    <property type="entry name" value="SF1_C_Upf1"/>
    <property type="match status" value="1"/>
</dbReference>
<dbReference type="GO" id="GO:0043139">
    <property type="term" value="F:5'-3' DNA helicase activity"/>
    <property type="evidence" value="ECO:0007669"/>
    <property type="project" value="TreeGrafter"/>
</dbReference>
<dbReference type="GO" id="GO:0004519">
    <property type="term" value="F:endonuclease activity"/>
    <property type="evidence" value="ECO:0007669"/>
    <property type="project" value="UniProtKB-KW"/>
</dbReference>
<dbReference type="InterPro" id="IPR014808">
    <property type="entry name" value="DNA_replication_fac_Dna2_N"/>
</dbReference>
<keyword evidence="19" id="KW-0234">DNA repair</keyword>
<evidence type="ECO:0000256" key="22">
    <source>
        <dbReference type="ARBA" id="ARBA00047995"/>
    </source>
</evidence>
<protein>
    <recommendedName>
        <fullName evidence="5">DNA replication ATP-dependent helicase/nuclease DNA2</fullName>
        <ecNumber evidence="4">3.6.4.12</ecNumber>
    </recommendedName>
</protein>
<dbReference type="PANTHER" id="PTHR43788:SF8">
    <property type="entry name" value="DNA-BINDING PROTEIN SMUBP-2"/>
    <property type="match status" value="1"/>
</dbReference>
<keyword evidence="28" id="KW-1185">Reference proteome</keyword>
<dbReference type="InterPro" id="IPR041679">
    <property type="entry name" value="DNA2/NAM7-like_C"/>
</dbReference>
<evidence type="ECO:0000256" key="10">
    <source>
        <dbReference type="ARBA" id="ARBA00022741"/>
    </source>
</evidence>
<keyword evidence="9" id="KW-0479">Metal-binding</keyword>
<dbReference type="InterPro" id="IPR050534">
    <property type="entry name" value="Coronavir_polyprotein_1ab"/>
</dbReference>
<evidence type="ECO:0000259" key="26">
    <source>
        <dbReference type="Pfam" id="PF13087"/>
    </source>
</evidence>
<feature type="region of interest" description="Disordered" evidence="23">
    <location>
        <begin position="1092"/>
        <end position="1135"/>
    </location>
</feature>
<evidence type="ECO:0000259" key="25">
    <source>
        <dbReference type="Pfam" id="PF13086"/>
    </source>
</evidence>
<dbReference type="FunFam" id="3.40.50.300:FF:000789">
    <property type="entry name" value="DNA replication ATP-dependent helicase/nuclease DNA2"/>
    <property type="match status" value="1"/>
</dbReference>
<keyword evidence="15" id="KW-0067">ATP-binding</keyword>
<evidence type="ECO:0000259" key="24">
    <source>
        <dbReference type="Pfam" id="PF08696"/>
    </source>
</evidence>
<evidence type="ECO:0000256" key="1">
    <source>
        <dbReference type="ARBA" id="ARBA00001966"/>
    </source>
</evidence>
<dbReference type="EC" id="3.6.4.12" evidence="4"/>
<evidence type="ECO:0000256" key="9">
    <source>
        <dbReference type="ARBA" id="ARBA00022723"/>
    </source>
</evidence>
<evidence type="ECO:0000256" key="12">
    <source>
        <dbReference type="ARBA" id="ARBA00022763"/>
    </source>
</evidence>
<dbReference type="PANTHER" id="PTHR43788">
    <property type="entry name" value="DNA2/NAM7 HELICASE FAMILY MEMBER"/>
    <property type="match status" value="1"/>
</dbReference>
<dbReference type="STRING" id="1095629.A0A0C9XYS9"/>
<comment type="subcellular location">
    <subcellularLocation>
        <location evidence="2">Nucleus</location>
    </subcellularLocation>
</comment>
<dbReference type="CDD" id="cd22318">
    <property type="entry name" value="DNA2_N-like"/>
    <property type="match status" value="1"/>
</dbReference>
<keyword evidence="20" id="KW-0539">Nucleus</keyword>
<evidence type="ECO:0000256" key="3">
    <source>
        <dbReference type="ARBA" id="ARBA00007913"/>
    </source>
</evidence>
<dbReference type="EMBL" id="KN838586">
    <property type="protein sequence ID" value="KIK02857.1"/>
    <property type="molecule type" value="Genomic_DNA"/>
</dbReference>
<keyword evidence="10" id="KW-0547">Nucleotide-binding</keyword>
<keyword evidence="12" id="KW-0227">DNA damage</keyword>
<evidence type="ECO:0000256" key="13">
    <source>
        <dbReference type="ARBA" id="ARBA00022801"/>
    </source>
</evidence>
<evidence type="ECO:0000256" key="20">
    <source>
        <dbReference type="ARBA" id="ARBA00023242"/>
    </source>
</evidence>
<dbReference type="GO" id="GO:0003677">
    <property type="term" value="F:DNA binding"/>
    <property type="evidence" value="ECO:0007669"/>
    <property type="project" value="UniProtKB-KW"/>
</dbReference>
<evidence type="ECO:0000256" key="8">
    <source>
        <dbReference type="ARBA" id="ARBA00022722"/>
    </source>
</evidence>
<proteinExistence type="inferred from homology"/>
<evidence type="ECO:0000256" key="16">
    <source>
        <dbReference type="ARBA" id="ARBA00023004"/>
    </source>
</evidence>
<keyword evidence="21" id="KW-0511">Multifunctional enzyme</keyword>
<dbReference type="InterPro" id="IPR041677">
    <property type="entry name" value="DNA2/NAM7_AAA_11"/>
</dbReference>
<evidence type="ECO:0000256" key="5">
    <source>
        <dbReference type="ARBA" id="ARBA00021516"/>
    </source>
</evidence>
<dbReference type="Gene3D" id="3.40.50.300">
    <property type="entry name" value="P-loop containing nucleotide triphosphate hydrolases"/>
    <property type="match status" value="2"/>
</dbReference>
<keyword evidence="11" id="KW-0255">Endonuclease</keyword>
<dbReference type="GO" id="GO:0006260">
    <property type="term" value="P:DNA replication"/>
    <property type="evidence" value="ECO:0007669"/>
    <property type="project" value="UniProtKB-KW"/>
</dbReference>
<feature type="domain" description="DNA replication factor Dna2 N-terminal" evidence="24">
    <location>
        <begin position="115"/>
        <end position="319"/>
    </location>
</feature>